<feature type="compositionally biased region" description="Polar residues" evidence="6">
    <location>
        <begin position="413"/>
        <end position="422"/>
    </location>
</feature>
<feature type="compositionally biased region" description="Acidic residues" evidence="6">
    <location>
        <begin position="264"/>
        <end position="279"/>
    </location>
</feature>
<feature type="compositionally biased region" description="Basic and acidic residues" evidence="6">
    <location>
        <begin position="424"/>
        <end position="434"/>
    </location>
</feature>
<dbReference type="EMBL" id="CATQJA010002657">
    <property type="protein sequence ID" value="CAJ0579829.1"/>
    <property type="molecule type" value="Genomic_DNA"/>
</dbReference>
<dbReference type="GO" id="GO:0046872">
    <property type="term" value="F:metal ion binding"/>
    <property type="evidence" value="ECO:0007669"/>
    <property type="project" value="UniProtKB-KW"/>
</dbReference>
<feature type="domain" description="LIM zinc-binding" evidence="7">
    <location>
        <begin position="787"/>
        <end position="848"/>
    </location>
</feature>
<dbReference type="Gene3D" id="2.10.110.10">
    <property type="entry name" value="Cysteine Rich Protein"/>
    <property type="match status" value="2"/>
</dbReference>
<protein>
    <recommendedName>
        <fullName evidence="7">LIM zinc-binding domain-containing protein</fullName>
    </recommendedName>
</protein>
<dbReference type="CDD" id="cd09358">
    <property type="entry name" value="LIM_Mical_like"/>
    <property type="match status" value="1"/>
</dbReference>
<feature type="compositionally biased region" description="Basic and acidic residues" evidence="6">
    <location>
        <begin position="400"/>
        <end position="412"/>
    </location>
</feature>
<feature type="region of interest" description="Disordered" evidence="6">
    <location>
        <begin position="1"/>
        <end position="102"/>
    </location>
</feature>
<keyword evidence="5" id="KW-0175">Coiled coil</keyword>
<evidence type="ECO:0000256" key="3">
    <source>
        <dbReference type="ARBA" id="ARBA00023038"/>
    </source>
</evidence>
<feature type="compositionally biased region" description="Acidic residues" evidence="6">
    <location>
        <begin position="634"/>
        <end position="644"/>
    </location>
</feature>
<evidence type="ECO:0000256" key="5">
    <source>
        <dbReference type="SAM" id="Coils"/>
    </source>
</evidence>
<dbReference type="Proteomes" id="UP001177023">
    <property type="component" value="Unassembled WGS sequence"/>
</dbReference>
<accession>A0AA36G559</accession>
<gene>
    <name evidence="8" type="ORF">MSPICULIGERA_LOCUS18034</name>
</gene>
<feature type="non-terminal residue" evidence="8">
    <location>
        <position position="870"/>
    </location>
</feature>
<name>A0AA36G559_9BILA</name>
<sequence length="870" mass="98351">MSDTEDPYAVSSDSESEERKPPPKIQIGERSGQLNQLKTALTEQKSSEKDEERQKEIAELKAKNEAKNIKQGFETGQLSVSENAEMAAREKAEREEEKSRLAKASKENYSKFKDRFERLDSLLDENLEEKLKAMDKQQIGLGKDGLASAVNRFEKGGDDNGVQKEKVEFTRSDADRKRVLNAFHGGELQLDDGPRDCGLCGKIVYPVERMVANRTIYHKNCFRCVKCNKKLLATNYGSHEGQLFCKGHLWEALHPGATVAPDNLDSDEGEASDSGDDEYAVTNKPRKVNKNVVKSGAMDISDELAQIRSLKEKKGELESVGVEEEIAAGKVRENLGRFAAGATEEHKIEREELHFDQVGDIKNKWKTGQVETAEQQENQEKEDLDALRGSINVKERFKERTEPEEKVVERSYDASQLNTSSAAEARRSFMEGKAFESASPAKREQEDIPISGNAKNFKAKFEQGEGDVEVQKTQVEIDGISLGHLKSAFEAKGRSTVNMTPEERADQKQKEIEAEFLRYKLARKAATKRAQQMADSGEEQNVLGGADAVSGAGVVNIRDNFNTGKAFQGGEQGRPTSAIDVEVKVAGKARAKFQQLDTNAQPIAPKEQRREPSKWDKKEQTSAGEVVNRRADENASESDEDSEEFDVKNLMNKFKNISDDSGKAVNSEQRAELDRIRVQARNLKQQFEQGPEDGHEAEELKKREMEVEFQRLKREREEMQRRLQEERDLEEKERLEEKEEIGVKAEHASKMAAKWEKIHQKEARKAEKSRMPTKTGTLSRWAPVAQIRCAACEKAVYPAEMTHCFGYPFHTRCFRCSVCQQSLRIEKVQRDRNNTLYCNVHFKRLTESTTKDEHNNNELINSTQAVLAQC</sequence>
<feature type="domain" description="LIM zinc-binding" evidence="7">
    <location>
        <begin position="195"/>
        <end position="255"/>
    </location>
</feature>
<dbReference type="PROSITE" id="PS00478">
    <property type="entry name" value="LIM_DOMAIN_1"/>
    <property type="match status" value="2"/>
</dbReference>
<evidence type="ECO:0000256" key="1">
    <source>
        <dbReference type="ARBA" id="ARBA00022723"/>
    </source>
</evidence>
<evidence type="ECO:0000313" key="9">
    <source>
        <dbReference type="Proteomes" id="UP001177023"/>
    </source>
</evidence>
<feature type="coiled-coil region" evidence="5">
    <location>
        <begin position="666"/>
        <end position="740"/>
    </location>
</feature>
<dbReference type="AlphaFoldDB" id="A0AA36G559"/>
<feature type="compositionally biased region" description="Basic and acidic residues" evidence="6">
    <location>
        <begin position="606"/>
        <end position="620"/>
    </location>
</feature>
<evidence type="ECO:0000256" key="6">
    <source>
        <dbReference type="SAM" id="MobiDB-lite"/>
    </source>
</evidence>
<evidence type="ECO:0000313" key="8">
    <source>
        <dbReference type="EMBL" id="CAJ0579829.1"/>
    </source>
</evidence>
<keyword evidence="3 4" id="KW-0440">LIM domain</keyword>
<feature type="region of interest" description="Disordered" evidence="6">
    <location>
        <begin position="400"/>
        <end position="454"/>
    </location>
</feature>
<feature type="region of interest" description="Disordered" evidence="6">
    <location>
        <begin position="592"/>
        <end position="647"/>
    </location>
</feature>
<reference evidence="8" key="1">
    <citation type="submission" date="2023-06" db="EMBL/GenBank/DDBJ databases">
        <authorList>
            <person name="Delattre M."/>
        </authorList>
    </citation>
    <scope>NUCLEOTIDE SEQUENCE</scope>
    <source>
        <strain evidence="8">AF72</strain>
    </source>
</reference>
<dbReference type="PANTHER" id="PTHR24206">
    <property type="entry name" value="OS06G0237300 PROTEIN"/>
    <property type="match status" value="1"/>
</dbReference>
<proteinExistence type="predicted"/>
<dbReference type="Pfam" id="PF00412">
    <property type="entry name" value="LIM"/>
    <property type="match status" value="2"/>
</dbReference>
<keyword evidence="1 4" id="KW-0479">Metal-binding</keyword>
<dbReference type="SMART" id="SM00132">
    <property type="entry name" value="LIM"/>
    <property type="match status" value="2"/>
</dbReference>
<comment type="caution">
    <text evidence="8">The sequence shown here is derived from an EMBL/GenBank/DDBJ whole genome shotgun (WGS) entry which is preliminary data.</text>
</comment>
<evidence type="ECO:0000256" key="4">
    <source>
        <dbReference type="PROSITE-ProRule" id="PRU00125"/>
    </source>
</evidence>
<organism evidence="8 9">
    <name type="scientific">Mesorhabditis spiculigera</name>
    <dbReference type="NCBI Taxonomy" id="96644"/>
    <lineage>
        <taxon>Eukaryota</taxon>
        <taxon>Metazoa</taxon>
        <taxon>Ecdysozoa</taxon>
        <taxon>Nematoda</taxon>
        <taxon>Chromadorea</taxon>
        <taxon>Rhabditida</taxon>
        <taxon>Rhabditina</taxon>
        <taxon>Rhabditomorpha</taxon>
        <taxon>Rhabditoidea</taxon>
        <taxon>Rhabditidae</taxon>
        <taxon>Mesorhabditinae</taxon>
        <taxon>Mesorhabditis</taxon>
    </lineage>
</organism>
<feature type="region of interest" description="Disordered" evidence="6">
    <location>
        <begin position="260"/>
        <end position="281"/>
    </location>
</feature>
<feature type="compositionally biased region" description="Basic and acidic residues" evidence="6">
    <location>
        <begin position="87"/>
        <end position="102"/>
    </location>
</feature>
<evidence type="ECO:0000256" key="2">
    <source>
        <dbReference type="ARBA" id="ARBA00022833"/>
    </source>
</evidence>
<feature type="compositionally biased region" description="Basic and acidic residues" evidence="6">
    <location>
        <begin position="45"/>
        <end position="68"/>
    </location>
</feature>
<keyword evidence="9" id="KW-1185">Reference proteome</keyword>
<feature type="compositionally biased region" description="Polar residues" evidence="6">
    <location>
        <begin position="32"/>
        <end position="44"/>
    </location>
</feature>
<dbReference type="SUPFAM" id="SSF57716">
    <property type="entry name" value="Glucocorticoid receptor-like (DNA-binding domain)"/>
    <property type="match status" value="2"/>
</dbReference>
<evidence type="ECO:0000259" key="7">
    <source>
        <dbReference type="PROSITE" id="PS50023"/>
    </source>
</evidence>
<dbReference type="InterPro" id="IPR001781">
    <property type="entry name" value="Znf_LIM"/>
</dbReference>
<dbReference type="PROSITE" id="PS50023">
    <property type="entry name" value="LIM_DOMAIN_2"/>
    <property type="match status" value="2"/>
</dbReference>
<keyword evidence="2 4" id="KW-0862">Zinc</keyword>